<protein>
    <recommendedName>
        <fullName evidence="7">GTD-binding domain-containing protein</fullName>
    </recommendedName>
</protein>
<evidence type="ECO:0000256" key="5">
    <source>
        <dbReference type="SAM" id="Coils"/>
    </source>
</evidence>
<dbReference type="GO" id="GO:0016020">
    <property type="term" value="C:membrane"/>
    <property type="evidence" value="ECO:0007669"/>
    <property type="project" value="UniProtKB-SubCell"/>
</dbReference>
<dbReference type="GO" id="GO:0080115">
    <property type="term" value="F:myosin XI tail binding"/>
    <property type="evidence" value="ECO:0007669"/>
    <property type="project" value="UniProtKB-ARBA"/>
</dbReference>
<evidence type="ECO:0000256" key="2">
    <source>
        <dbReference type="ARBA" id="ARBA00022692"/>
    </source>
</evidence>
<feature type="region of interest" description="Disordered" evidence="6">
    <location>
        <begin position="226"/>
        <end position="247"/>
    </location>
</feature>
<evidence type="ECO:0000256" key="4">
    <source>
        <dbReference type="ARBA" id="ARBA00023136"/>
    </source>
</evidence>
<keyword evidence="3" id="KW-1133">Transmembrane helix</keyword>
<comment type="subcellular location">
    <subcellularLocation>
        <location evidence="1">Membrane</location>
    </subcellularLocation>
</comment>
<dbReference type="Pfam" id="PF04576">
    <property type="entry name" value="Zein-binding"/>
    <property type="match status" value="1"/>
</dbReference>
<dbReference type="InterPro" id="IPR007656">
    <property type="entry name" value="GTD-bd"/>
</dbReference>
<keyword evidence="5" id="KW-0175">Coiled coil</keyword>
<dbReference type="PANTHER" id="PTHR31422:SF2">
    <property type="entry name" value="PROTEIN FLOURY 1-LIKE"/>
    <property type="match status" value="1"/>
</dbReference>
<comment type="caution">
    <text evidence="8">The sequence shown here is derived from an EMBL/GenBank/DDBJ whole genome shotgun (WGS) entry which is preliminary data.</text>
</comment>
<gene>
    <name evidence="8" type="ORF">FNV43_RR22970</name>
</gene>
<dbReference type="Proteomes" id="UP000796880">
    <property type="component" value="Unassembled WGS sequence"/>
</dbReference>
<feature type="domain" description="GTD-binding" evidence="7">
    <location>
        <begin position="122"/>
        <end position="220"/>
    </location>
</feature>
<accession>A0A8K0DVA6</accession>
<keyword evidence="9" id="KW-1185">Reference proteome</keyword>
<organism evidence="8 9">
    <name type="scientific">Rhamnella rubrinervis</name>
    <dbReference type="NCBI Taxonomy" id="2594499"/>
    <lineage>
        <taxon>Eukaryota</taxon>
        <taxon>Viridiplantae</taxon>
        <taxon>Streptophyta</taxon>
        <taxon>Embryophyta</taxon>
        <taxon>Tracheophyta</taxon>
        <taxon>Spermatophyta</taxon>
        <taxon>Magnoliopsida</taxon>
        <taxon>eudicotyledons</taxon>
        <taxon>Gunneridae</taxon>
        <taxon>Pentapetalae</taxon>
        <taxon>rosids</taxon>
        <taxon>fabids</taxon>
        <taxon>Rosales</taxon>
        <taxon>Rhamnaceae</taxon>
        <taxon>rhamnoid group</taxon>
        <taxon>Rhamneae</taxon>
        <taxon>Rhamnella</taxon>
    </lineage>
</organism>
<feature type="compositionally biased region" description="Basic and acidic residues" evidence="6">
    <location>
        <begin position="229"/>
        <end position="247"/>
    </location>
</feature>
<dbReference type="PROSITE" id="PS51775">
    <property type="entry name" value="GTD_BINDING"/>
    <property type="match status" value="1"/>
</dbReference>
<evidence type="ECO:0000259" key="7">
    <source>
        <dbReference type="PROSITE" id="PS51775"/>
    </source>
</evidence>
<name>A0A8K0DVA6_9ROSA</name>
<evidence type="ECO:0000256" key="6">
    <source>
        <dbReference type="SAM" id="MobiDB-lite"/>
    </source>
</evidence>
<keyword evidence="2" id="KW-0812">Transmembrane</keyword>
<dbReference type="AlphaFoldDB" id="A0A8K0DVA6"/>
<evidence type="ECO:0000256" key="1">
    <source>
        <dbReference type="ARBA" id="ARBA00004370"/>
    </source>
</evidence>
<dbReference type="EMBL" id="VOIH02000010">
    <property type="protein sequence ID" value="KAF3435878.1"/>
    <property type="molecule type" value="Genomic_DNA"/>
</dbReference>
<proteinExistence type="predicted"/>
<evidence type="ECO:0000313" key="8">
    <source>
        <dbReference type="EMBL" id="KAF3435878.1"/>
    </source>
</evidence>
<sequence>MQFQEPHLAGRDSTAVRPPTYTLQYTIHQTRIYEDIPDIYGTAIQSCTGKAGRLGSGFGSKCGFGEVCYPKVVSCKCGALKFLENRSPNADVKAKHDVVEENDVNDHYEENECYHSNEDEEFDVTALRKLVKTERKRANEAQTELEKERMAAASATEEAMAMILRLQSEKSCVEMQASQYRRMAEQKQQYDEAIIQSLQWIVMKHESERSLLEDQLRLCRQKLKQNRNNADDHERDPAEEAISSDHF</sequence>
<dbReference type="PANTHER" id="PTHR31422">
    <property type="entry name" value="BNAANNG28530D PROTEIN"/>
    <property type="match status" value="1"/>
</dbReference>
<evidence type="ECO:0000256" key="3">
    <source>
        <dbReference type="ARBA" id="ARBA00022989"/>
    </source>
</evidence>
<evidence type="ECO:0000313" key="9">
    <source>
        <dbReference type="Proteomes" id="UP000796880"/>
    </source>
</evidence>
<reference evidence="8" key="1">
    <citation type="submission" date="2020-03" db="EMBL/GenBank/DDBJ databases">
        <title>A high-quality chromosome-level genome assembly of a woody plant with both climbing and erect habits, Rhamnella rubrinervis.</title>
        <authorList>
            <person name="Lu Z."/>
            <person name="Yang Y."/>
            <person name="Zhu X."/>
            <person name="Sun Y."/>
        </authorList>
    </citation>
    <scope>NUCLEOTIDE SEQUENCE</scope>
    <source>
        <strain evidence="8">BYM</strain>
        <tissue evidence="8">Leaf</tissue>
    </source>
</reference>
<feature type="coiled-coil region" evidence="5">
    <location>
        <begin position="124"/>
        <end position="158"/>
    </location>
</feature>
<keyword evidence="4" id="KW-0472">Membrane</keyword>
<dbReference type="OrthoDB" id="1194635at2759"/>